<sequence>MCWIFMSERGWSSMWALHARYRGRDTRRAELVRRFAEALSTLEGAGEFELLGVEDIRAHITHPATACDVVMALLAAGDWAIGIGVVPGIDKPTDEDEAQIELAKKTASEALRPTARAGAVKVRIVGARRDDPRAFNISASFALMAQVLSKRSFEGREATSLMRSGMNQNEAAAELGISKQAMSQRLQAAGWQAEQAGWQLAVNLLEHSAQP</sequence>
<accession>Q8FTB6</accession>
<name>Q8FTB6_COREF</name>
<dbReference type="eggNOG" id="COG2522">
    <property type="taxonomic scope" value="Bacteria"/>
</dbReference>
<dbReference type="STRING" id="196164.gene:10742074"/>
<protein>
    <recommendedName>
        <fullName evidence="3">DNA-binding protein</fullName>
    </recommendedName>
</protein>
<dbReference type="EMBL" id="BA000035">
    <property type="protein sequence ID" value="BAC18463.1"/>
    <property type="molecule type" value="Genomic_DNA"/>
</dbReference>
<evidence type="ECO:0000313" key="1">
    <source>
        <dbReference type="EMBL" id="BAC18463.1"/>
    </source>
</evidence>
<dbReference type="Proteomes" id="UP000001409">
    <property type="component" value="Chromosome"/>
</dbReference>
<organism evidence="1 2">
    <name type="scientific">Corynebacterium efficiens (strain DSM 44549 / YS-314 / AJ 12310 / JCM 11189 / NBRC 100395)</name>
    <dbReference type="NCBI Taxonomy" id="196164"/>
    <lineage>
        <taxon>Bacteria</taxon>
        <taxon>Bacillati</taxon>
        <taxon>Actinomycetota</taxon>
        <taxon>Actinomycetes</taxon>
        <taxon>Mycobacteriales</taxon>
        <taxon>Corynebacteriaceae</taxon>
        <taxon>Corynebacterium</taxon>
    </lineage>
</organism>
<dbReference type="HOGENOM" id="CLU_077332_3_0_11"/>
<dbReference type="AlphaFoldDB" id="Q8FTB6"/>
<evidence type="ECO:0000313" key="2">
    <source>
        <dbReference type="Proteomes" id="UP000001409"/>
    </source>
</evidence>
<proteinExistence type="predicted"/>
<evidence type="ECO:0008006" key="3">
    <source>
        <dbReference type="Google" id="ProtNLM"/>
    </source>
</evidence>
<dbReference type="KEGG" id="cef:CE1653"/>
<reference evidence="1 2" key="1">
    <citation type="journal article" date="2003" name="Genome Res.">
        <title>Comparative complete genome sequence analysis of the amino acid replacements responsible for the thermostability of Corynebacterium efficiens.</title>
        <authorList>
            <person name="Nishio Y."/>
            <person name="Nakamura Y."/>
            <person name="Kawarabayasi Y."/>
            <person name="Usuda Y."/>
            <person name="Kimura E."/>
            <person name="Sugimoto S."/>
            <person name="Matsui K."/>
            <person name="Yamagishi A."/>
            <person name="Kikuchi H."/>
            <person name="Ikeo K."/>
            <person name="Gojobori T."/>
        </authorList>
    </citation>
    <scope>NUCLEOTIDE SEQUENCE [LARGE SCALE GENOMIC DNA]</scope>
    <source>
        <strain evidence="2">DSM 44549 / YS-314 / AJ 12310 / JCM 11189 / NBRC 100395</strain>
    </source>
</reference>
<keyword evidence="2" id="KW-1185">Reference proteome</keyword>